<keyword evidence="5 7" id="KW-0472">Membrane</keyword>
<dbReference type="Proteomes" id="UP000233786">
    <property type="component" value="Unassembled WGS sequence"/>
</dbReference>
<keyword evidence="3 7" id="KW-0812">Transmembrane</keyword>
<evidence type="ECO:0000256" key="7">
    <source>
        <dbReference type="SAM" id="Phobius"/>
    </source>
</evidence>
<evidence type="ECO:0000256" key="5">
    <source>
        <dbReference type="ARBA" id="ARBA00023136"/>
    </source>
</evidence>
<dbReference type="PANTHER" id="PTHR38459:SF1">
    <property type="entry name" value="PROPHAGE BACTOPRENOL-LINKED GLUCOSE TRANSLOCASE HOMOLOG"/>
    <property type="match status" value="1"/>
</dbReference>
<comment type="subcellular location">
    <subcellularLocation>
        <location evidence="1">Membrane</location>
        <topology evidence="1">Multi-pass membrane protein</topology>
    </subcellularLocation>
</comment>
<protein>
    <submittedName>
        <fullName evidence="9">Flippase GtrA</fullName>
    </submittedName>
</protein>
<evidence type="ECO:0000256" key="6">
    <source>
        <dbReference type="SAM" id="MobiDB-lite"/>
    </source>
</evidence>
<name>A0A2N3XXX5_SACSN</name>
<proteinExistence type="inferred from homology"/>
<dbReference type="RefSeq" id="WP_101376527.1">
    <property type="nucleotide sequence ID" value="NZ_CP061007.1"/>
</dbReference>
<keyword evidence="10" id="KW-1185">Reference proteome</keyword>
<feature type="transmembrane region" description="Helical" evidence="7">
    <location>
        <begin position="101"/>
        <end position="122"/>
    </location>
</feature>
<organism evidence="9 10">
    <name type="scientific">Saccharopolyspora spinosa</name>
    <dbReference type="NCBI Taxonomy" id="60894"/>
    <lineage>
        <taxon>Bacteria</taxon>
        <taxon>Bacillati</taxon>
        <taxon>Actinomycetota</taxon>
        <taxon>Actinomycetes</taxon>
        <taxon>Pseudonocardiales</taxon>
        <taxon>Pseudonocardiaceae</taxon>
        <taxon>Saccharopolyspora</taxon>
    </lineage>
</organism>
<dbReference type="EMBL" id="PJNB01000001">
    <property type="protein sequence ID" value="PKW15524.1"/>
    <property type="molecule type" value="Genomic_DNA"/>
</dbReference>
<keyword evidence="4 7" id="KW-1133">Transmembrane helix</keyword>
<reference evidence="9" key="1">
    <citation type="submission" date="2017-12" db="EMBL/GenBank/DDBJ databases">
        <title>Sequencing the genomes of 1000 Actinobacteria strains.</title>
        <authorList>
            <person name="Klenk H.-P."/>
        </authorList>
    </citation>
    <scope>NUCLEOTIDE SEQUENCE [LARGE SCALE GENOMIC DNA]</scope>
    <source>
        <strain evidence="9">DSM 44228</strain>
    </source>
</reference>
<sequence length="156" mass="16733">MPGGRSGSRLVRFCLVGVANTAVHYAVYIALWFVVPYLVAHLVAASVAISVSYLLNCYYTFRVPPTLLKFLLYPLSNLTNLALSAAAVYTLVEYARVDSRIATFAGGVVAVPATFFVSRLVLTRTSLVVGRSGSGRQASKEPSSAARRSRSSGYSC</sequence>
<dbReference type="GO" id="GO:0000271">
    <property type="term" value="P:polysaccharide biosynthetic process"/>
    <property type="evidence" value="ECO:0007669"/>
    <property type="project" value="InterPro"/>
</dbReference>
<evidence type="ECO:0000259" key="8">
    <source>
        <dbReference type="Pfam" id="PF04138"/>
    </source>
</evidence>
<evidence type="ECO:0000313" key="9">
    <source>
        <dbReference type="EMBL" id="PKW15524.1"/>
    </source>
</evidence>
<dbReference type="Pfam" id="PF04138">
    <property type="entry name" value="GtrA_DPMS_TM"/>
    <property type="match status" value="1"/>
</dbReference>
<dbReference type="AlphaFoldDB" id="A0A2N3XXX5"/>
<evidence type="ECO:0000256" key="1">
    <source>
        <dbReference type="ARBA" id="ARBA00004141"/>
    </source>
</evidence>
<dbReference type="PANTHER" id="PTHR38459">
    <property type="entry name" value="PROPHAGE BACTOPRENOL-LINKED GLUCOSE TRANSLOCASE HOMOLOG"/>
    <property type="match status" value="1"/>
</dbReference>
<feature type="region of interest" description="Disordered" evidence="6">
    <location>
        <begin position="132"/>
        <end position="156"/>
    </location>
</feature>
<dbReference type="OrthoDB" id="2666802at2"/>
<dbReference type="InterPro" id="IPR051401">
    <property type="entry name" value="GtrA_CellWall_Glycosyl"/>
</dbReference>
<accession>A0A2N3XXX5</accession>
<feature type="transmembrane region" description="Helical" evidence="7">
    <location>
        <begin position="70"/>
        <end position="89"/>
    </location>
</feature>
<dbReference type="GO" id="GO:0005886">
    <property type="term" value="C:plasma membrane"/>
    <property type="evidence" value="ECO:0007669"/>
    <property type="project" value="TreeGrafter"/>
</dbReference>
<dbReference type="InterPro" id="IPR007267">
    <property type="entry name" value="GtrA_DPMS_TM"/>
</dbReference>
<feature type="transmembrane region" description="Helical" evidence="7">
    <location>
        <begin position="39"/>
        <end position="58"/>
    </location>
</feature>
<evidence type="ECO:0000256" key="2">
    <source>
        <dbReference type="ARBA" id="ARBA00009399"/>
    </source>
</evidence>
<evidence type="ECO:0000256" key="3">
    <source>
        <dbReference type="ARBA" id="ARBA00022692"/>
    </source>
</evidence>
<comment type="caution">
    <text evidence="9">The sequence shown here is derived from an EMBL/GenBank/DDBJ whole genome shotgun (WGS) entry which is preliminary data.</text>
</comment>
<comment type="similarity">
    <text evidence="2">Belongs to the GtrA family.</text>
</comment>
<feature type="domain" description="GtrA/DPMS transmembrane" evidence="8">
    <location>
        <begin position="12"/>
        <end position="121"/>
    </location>
</feature>
<evidence type="ECO:0000313" key="10">
    <source>
        <dbReference type="Proteomes" id="UP000233786"/>
    </source>
</evidence>
<gene>
    <name evidence="9" type="ORF">A8926_3249</name>
</gene>
<feature type="transmembrane region" description="Helical" evidence="7">
    <location>
        <begin position="12"/>
        <end position="33"/>
    </location>
</feature>
<evidence type="ECO:0000256" key="4">
    <source>
        <dbReference type="ARBA" id="ARBA00022989"/>
    </source>
</evidence>